<gene>
    <name evidence="1" type="ORF">ONB1V03_LOCUS9992</name>
</gene>
<evidence type="ECO:0000313" key="1">
    <source>
        <dbReference type="EMBL" id="CAD7653337.1"/>
    </source>
</evidence>
<evidence type="ECO:0000313" key="2">
    <source>
        <dbReference type="Proteomes" id="UP000728032"/>
    </source>
</evidence>
<organism evidence="1">
    <name type="scientific">Oppiella nova</name>
    <dbReference type="NCBI Taxonomy" id="334625"/>
    <lineage>
        <taxon>Eukaryota</taxon>
        <taxon>Metazoa</taxon>
        <taxon>Ecdysozoa</taxon>
        <taxon>Arthropoda</taxon>
        <taxon>Chelicerata</taxon>
        <taxon>Arachnida</taxon>
        <taxon>Acari</taxon>
        <taxon>Acariformes</taxon>
        <taxon>Sarcoptiformes</taxon>
        <taxon>Oribatida</taxon>
        <taxon>Brachypylina</taxon>
        <taxon>Oppioidea</taxon>
        <taxon>Oppiidae</taxon>
        <taxon>Oppiella</taxon>
    </lineage>
</organism>
<dbReference type="Proteomes" id="UP000728032">
    <property type="component" value="Unassembled WGS sequence"/>
</dbReference>
<dbReference type="EMBL" id="CAJPVJ010006541">
    <property type="protein sequence ID" value="CAG2170524.1"/>
    <property type="molecule type" value="Genomic_DNA"/>
</dbReference>
<keyword evidence="2" id="KW-1185">Reference proteome</keyword>
<proteinExistence type="predicted"/>
<accession>A0A7R9M4B2</accession>
<dbReference type="AlphaFoldDB" id="A0A7R9M4B2"/>
<dbReference type="EMBL" id="OC921366">
    <property type="protein sequence ID" value="CAD7653337.1"/>
    <property type="molecule type" value="Genomic_DNA"/>
</dbReference>
<reference evidence="1" key="1">
    <citation type="submission" date="2020-11" db="EMBL/GenBank/DDBJ databases">
        <authorList>
            <person name="Tran Van P."/>
        </authorList>
    </citation>
    <scope>NUCLEOTIDE SEQUENCE</scope>
</reference>
<name>A0A7R9M4B2_9ACAR</name>
<protein>
    <submittedName>
        <fullName evidence="1">Uncharacterized protein</fullName>
    </submittedName>
</protein>
<sequence length="61" mass="6559">MLSVTHSLPVPLFAIHSLTRHDYWPPVGPPIGALLPPIVSKPSHQSAKLSVTNTSPIDPKN</sequence>